<organism evidence="2 3">
    <name type="scientific">Escallonia herrerae</name>
    <dbReference type="NCBI Taxonomy" id="1293975"/>
    <lineage>
        <taxon>Eukaryota</taxon>
        <taxon>Viridiplantae</taxon>
        <taxon>Streptophyta</taxon>
        <taxon>Embryophyta</taxon>
        <taxon>Tracheophyta</taxon>
        <taxon>Spermatophyta</taxon>
        <taxon>Magnoliopsida</taxon>
        <taxon>eudicotyledons</taxon>
        <taxon>Gunneridae</taxon>
        <taxon>Pentapetalae</taxon>
        <taxon>asterids</taxon>
        <taxon>campanulids</taxon>
        <taxon>Escalloniales</taxon>
        <taxon>Escalloniaceae</taxon>
        <taxon>Escallonia</taxon>
    </lineage>
</organism>
<dbReference type="Proteomes" id="UP001188597">
    <property type="component" value="Unassembled WGS sequence"/>
</dbReference>
<feature type="region of interest" description="Disordered" evidence="1">
    <location>
        <begin position="50"/>
        <end position="77"/>
    </location>
</feature>
<gene>
    <name evidence="2" type="ORF">RJ639_020470</name>
</gene>
<feature type="region of interest" description="Disordered" evidence="1">
    <location>
        <begin position="237"/>
        <end position="312"/>
    </location>
</feature>
<accession>A0AA88V6B8</accession>
<evidence type="ECO:0000313" key="2">
    <source>
        <dbReference type="EMBL" id="KAK3002629.1"/>
    </source>
</evidence>
<feature type="compositionally biased region" description="Polar residues" evidence="1">
    <location>
        <begin position="16"/>
        <end position="26"/>
    </location>
</feature>
<dbReference type="EMBL" id="JAVXUP010002558">
    <property type="protein sequence ID" value="KAK3002629.1"/>
    <property type="molecule type" value="Genomic_DNA"/>
</dbReference>
<evidence type="ECO:0000256" key="1">
    <source>
        <dbReference type="SAM" id="MobiDB-lite"/>
    </source>
</evidence>
<sequence>MDNEPPHMDPDLSMSAGDSNIPSSPCSLNSETGITCKFFTMWPVDKKRRLGRARQSSSTAAVVVRTEKSKEEEEETSIYVNGAAPWSSLPSNNTPNPLSFCYCLEFPASCEPKKWNGKFKEANVAIETYQEKTATRCHHHHHAAFLVDFGFTSAAGFDGGQSQDGLANFATNHLLGITEGNTRYREDYTHKTLATGQGSEEANGSHFPVRLAHEAPSYKIDLSTLSMLSMQDYDQSPTQLAVPSKNSTNVGSASSAELPNPSLPFLPQPQAHNSLLDVRAMECTRPPEAEIGFSPTSPSTTDGRFSGPSLPS</sequence>
<evidence type="ECO:0000313" key="3">
    <source>
        <dbReference type="Proteomes" id="UP001188597"/>
    </source>
</evidence>
<name>A0AA88V6B8_9ASTE</name>
<protein>
    <submittedName>
        <fullName evidence="2">Uncharacterized protein</fullName>
    </submittedName>
</protein>
<feature type="region of interest" description="Disordered" evidence="1">
    <location>
        <begin position="1"/>
        <end position="26"/>
    </location>
</feature>
<comment type="caution">
    <text evidence="2">The sequence shown here is derived from an EMBL/GenBank/DDBJ whole genome shotgun (WGS) entry which is preliminary data.</text>
</comment>
<proteinExistence type="predicted"/>
<feature type="compositionally biased region" description="Basic and acidic residues" evidence="1">
    <location>
        <begin position="1"/>
        <end position="10"/>
    </location>
</feature>
<feature type="compositionally biased region" description="Polar residues" evidence="1">
    <location>
        <begin position="294"/>
        <end position="303"/>
    </location>
</feature>
<feature type="compositionally biased region" description="Basic and acidic residues" evidence="1">
    <location>
        <begin position="279"/>
        <end position="288"/>
    </location>
</feature>
<feature type="compositionally biased region" description="Polar residues" evidence="1">
    <location>
        <begin position="237"/>
        <end position="257"/>
    </location>
</feature>
<keyword evidence="3" id="KW-1185">Reference proteome</keyword>
<reference evidence="2" key="1">
    <citation type="submission" date="2022-12" db="EMBL/GenBank/DDBJ databases">
        <title>Draft genome assemblies for two species of Escallonia (Escalloniales).</title>
        <authorList>
            <person name="Chanderbali A."/>
            <person name="Dervinis C."/>
            <person name="Anghel I."/>
            <person name="Soltis D."/>
            <person name="Soltis P."/>
            <person name="Zapata F."/>
        </authorList>
    </citation>
    <scope>NUCLEOTIDE SEQUENCE</scope>
    <source>
        <strain evidence="2">UCBG64.0493</strain>
        <tissue evidence="2">Leaf</tissue>
    </source>
</reference>
<dbReference type="AlphaFoldDB" id="A0AA88V6B8"/>